<dbReference type="AlphaFoldDB" id="A0A0P7YRA9"/>
<dbReference type="Gene3D" id="2.160.20.80">
    <property type="entry name" value="E3 ubiquitin-protein ligase SopA"/>
    <property type="match status" value="2"/>
</dbReference>
<comment type="caution">
    <text evidence="3">The sequence shown here is derived from an EMBL/GenBank/DDBJ whole genome shotgun (WGS) entry which is preliminary data.</text>
</comment>
<gene>
    <name evidence="3" type="ORF">HLUCCA11_20520</name>
</gene>
<dbReference type="Pfam" id="PF00805">
    <property type="entry name" value="Pentapeptide"/>
    <property type="match status" value="3"/>
</dbReference>
<name>A0A0P7YRA9_9CYAN</name>
<dbReference type="Proteomes" id="UP000050465">
    <property type="component" value="Unassembled WGS sequence"/>
</dbReference>
<dbReference type="PANTHER" id="PTHR47485">
    <property type="entry name" value="THYLAKOID LUMENAL 17.4 KDA PROTEIN, CHLOROPLASTIC"/>
    <property type="match status" value="1"/>
</dbReference>
<keyword evidence="2" id="KW-0812">Transmembrane</keyword>
<keyword evidence="2" id="KW-0472">Membrane</keyword>
<evidence type="ECO:0000256" key="1">
    <source>
        <dbReference type="ARBA" id="ARBA00022737"/>
    </source>
</evidence>
<sequence>MLNRRKIYYYLKGIDTTGAVFAAFYMLRQHPGISDNFSIFLRKFVIMSSNRYQTMLLESVSTWNQWREEQSMIPINLNGIYLRGVDLTQVNLGKVDLLKASLRSANLHKANLNSSNLRGADLGGAKLTEASLHKANLSKTDLHKANLSGANLCEADLSGANLSEANLNKASLHTTNLYMANLSRVNLCEADLSGADLRKVQLAHSMLSEANLCGANLNEAILYKADLSKANLNSSDLRGTELRETNLSGASLRGVKLNGANLSGFDLCGVDLNGANLSGVQALKTNFAEAILTAVCIEDWNINSATNLEGVICEYVYLKHDCQQRRPRTGYFKPGEFAALFQTALDTVDLIFKDGIDWQAFFSSFQELRNQYDGQDISIQAIEKKRGDAFVVRLEVSPESNKSVVESYIKALYETKMNLIEERYRSELKAKEGEIAIYKQQSVDLVRIAEILASKPMNSEISQNFHGPVGNVAANNQGEQKNIQHNYAAVKTTLSEVASELQALLRQLEEYNPEVTDAEKTAYLSTLIPPTRRQRFISAVQSAGSAALEEIPYGVILKATIDGWMNPD</sequence>
<evidence type="ECO:0000256" key="2">
    <source>
        <dbReference type="SAM" id="Phobius"/>
    </source>
</evidence>
<proteinExistence type="predicted"/>
<accession>A0A0P7YRA9</accession>
<evidence type="ECO:0000313" key="4">
    <source>
        <dbReference type="Proteomes" id="UP000050465"/>
    </source>
</evidence>
<evidence type="ECO:0008006" key="5">
    <source>
        <dbReference type="Google" id="ProtNLM"/>
    </source>
</evidence>
<evidence type="ECO:0000313" key="3">
    <source>
        <dbReference type="EMBL" id="KPQ32825.1"/>
    </source>
</evidence>
<keyword evidence="2" id="KW-1133">Transmembrane helix</keyword>
<reference evidence="3 4" key="1">
    <citation type="submission" date="2015-09" db="EMBL/GenBank/DDBJ databases">
        <title>Identification and resolution of microdiversity through metagenomic sequencing of parallel consortia.</title>
        <authorList>
            <person name="Nelson W.C."/>
            <person name="Romine M.F."/>
            <person name="Lindemann S.R."/>
        </authorList>
    </citation>
    <scope>NUCLEOTIDE SEQUENCE [LARGE SCALE GENOMIC DNA]</scope>
    <source>
        <strain evidence="3">Ana</strain>
    </source>
</reference>
<organism evidence="3 4">
    <name type="scientific">Phormidesmis priestleyi Ana</name>
    <dbReference type="NCBI Taxonomy" id="1666911"/>
    <lineage>
        <taxon>Bacteria</taxon>
        <taxon>Bacillati</taxon>
        <taxon>Cyanobacteriota</taxon>
        <taxon>Cyanophyceae</taxon>
        <taxon>Leptolyngbyales</taxon>
        <taxon>Leptolyngbyaceae</taxon>
        <taxon>Phormidesmis</taxon>
    </lineage>
</organism>
<dbReference type="InterPro" id="IPR001646">
    <property type="entry name" value="5peptide_repeat"/>
</dbReference>
<dbReference type="EMBL" id="LJZR01000045">
    <property type="protein sequence ID" value="KPQ32825.1"/>
    <property type="molecule type" value="Genomic_DNA"/>
</dbReference>
<feature type="transmembrane region" description="Helical" evidence="2">
    <location>
        <begin position="7"/>
        <end position="27"/>
    </location>
</feature>
<keyword evidence="1" id="KW-0677">Repeat</keyword>
<dbReference type="PANTHER" id="PTHR47485:SF1">
    <property type="entry name" value="THYLAKOID LUMENAL 17.4 KDA PROTEIN, CHLOROPLASTIC"/>
    <property type="match status" value="1"/>
</dbReference>
<dbReference type="STRING" id="1666911.HLUCCA11_20520"/>
<protein>
    <recommendedName>
        <fullName evidence="5">Low-complexity protein</fullName>
    </recommendedName>
</protein>
<dbReference type="SUPFAM" id="SSF141571">
    <property type="entry name" value="Pentapeptide repeat-like"/>
    <property type="match status" value="2"/>
</dbReference>
<dbReference type="PATRIC" id="fig|1666911.3.peg.3388"/>